<evidence type="ECO:0000259" key="7">
    <source>
        <dbReference type="SMART" id="SM00849"/>
    </source>
</evidence>
<dbReference type="PANTHER" id="PTHR42978:SF2">
    <property type="entry name" value="102 KBASES UNSTABLE REGION: FROM 1 TO 119443"/>
    <property type="match status" value="1"/>
</dbReference>
<dbReference type="OrthoDB" id="10250730at2759"/>
<comment type="cofactor">
    <cofactor evidence="1">
        <name>Zn(2+)</name>
        <dbReference type="ChEBI" id="CHEBI:29105"/>
    </cofactor>
</comment>
<dbReference type="SUPFAM" id="SSF56281">
    <property type="entry name" value="Metallo-hydrolase/oxidoreductase"/>
    <property type="match status" value="1"/>
</dbReference>
<reference evidence="8 9" key="1">
    <citation type="journal article" date="2016" name="Mol. Biol. Evol.">
        <title>Comparative Genomics of Early-Diverging Mushroom-Forming Fungi Provides Insights into the Origins of Lignocellulose Decay Capabilities.</title>
        <authorList>
            <person name="Nagy L.G."/>
            <person name="Riley R."/>
            <person name="Tritt A."/>
            <person name="Adam C."/>
            <person name="Daum C."/>
            <person name="Floudas D."/>
            <person name="Sun H."/>
            <person name="Yadav J.S."/>
            <person name="Pangilinan J."/>
            <person name="Larsson K.H."/>
            <person name="Matsuura K."/>
            <person name="Barry K."/>
            <person name="Labutti K."/>
            <person name="Kuo R."/>
            <person name="Ohm R.A."/>
            <person name="Bhattacharya S.S."/>
            <person name="Shirouzu T."/>
            <person name="Yoshinaga Y."/>
            <person name="Martin F.M."/>
            <person name="Grigoriev I.V."/>
            <person name="Hibbett D.S."/>
        </authorList>
    </citation>
    <scope>NUCLEOTIDE SEQUENCE [LARGE SCALE GENOMIC DNA]</scope>
    <source>
        <strain evidence="8 9">HHB12029</strain>
    </source>
</reference>
<dbReference type="PANTHER" id="PTHR42978">
    <property type="entry name" value="QUORUM-QUENCHING LACTONASE YTNP-RELATED-RELATED"/>
    <property type="match status" value="1"/>
</dbReference>
<keyword evidence="9" id="KW-1185">Reference proteome</keyword>
<dbReference type="InParanoid" id="A0A166AI27"/>
<feature type="compositionally biased region" description="Polar residues" evidence="6">
    <location>
        <begin position="15"/>
        <end position="25"/>
    </location>
</feature>
<dbReference type="GO" id="GO:0046872">
    <property type="term" value="F:metal ion binding"/>
    <property type="evidence" value="ECO:0007669"/>
    <property type="project" value="UniProtKB-KW"/>
</dbReference>
<dbReference type="Proteomes" id="UP000077266">
    <property type="component" value="Unassembled WGS sequence"/>
</dbReference>
<protein>
    <submittedName>
        <fullName evidence="8">Metallo-hydrolase/oxidoreductase</fullName>
    </submittedName>
</protein>
<dbReference type="SMART" id="SM00849">
    <property type="entry name" value="Lactamase_B"/>
    <property type="match status" value="1"/>
</dbReference>
<evidence type="ECO:0000256" key="4">
    <source>
        <dbReference type="ARBA" id="ARBA00022801"/>
    </source>
</evidence>
<keyword evidence="4 8" id="KW-0378">Hydrolase</keyword>
<evidence type="ECO:0000256" key="5">
    <source>
        <dbReference type="ARBA" id="ARBA00022833"/>
    </source>
</evidence>
<feature type="domain" description="Metallo-beta-lactamase" evidence="7">
    <location>
        <begin position="80"/>
        <end position="312"/>
    </location>
</feature>
<evidence type="ECO:0000313" key="8">
    <source>
        <dbReference type="EMBL" id="KZV92079.1"/>
    </source>
</evidence>
<evidence type="ECO:0000256" key="1">
    <source>
        <dbReference type="ARBA" id="ARBA00001947"/>
    </source>
</evidence>
<dbReference type="STRING" id="1314781.A0A166AI27"/>
<keyword evidence="5" id="KW-0862">Zinc</keyword>
<comment type="similarity">
    <text evidence="2">Belongs to the metallo-beta-lactamase superfamily.</text>
</comment>
<proteinExistence type="inferred from homology"/>
<gene>
    <name evidence="8" type="ORF">EXIGLDRAFT_718764</name>
</gene>
<dbReference type="EMBL" id="KV426015">
    <property type="protein sequence ID" value="KZV92079.1"/>
    <property type="molecule type" value="Genomic_DNA"/>
</dbReference>
<evidence type="ECO:0000256" key="6">
    <source>
        <dbReference type="SAM" id="MobiDB-lite"/>
    </source>
</evidence>
<dbReference type="CDD" id="cd07730">
    <property type="entry name" value="metallo-hydrolase-like_MBL-fold"/>
    <property type="match status" value="1"/>
</dbReference>
<accession>A0A166AI27</accession>
<dbReference type="AlphaFoldDB" id="A0A166AI27"/>
<organism evidence="8 9">
    <name type="scientific">Exidia glandulosa HHB12029</name>
    <dbReference type="NCBI Taxonomy" id="1314781"/>
    <lineage>
        <taxon>Eukaryota</taxon>
        <taxon>Fungi</taxon>
        <taxon>Dikarya</taxon>
        <taxon>Basidiomycota</taxon>
        <taxon>Agaricomycotina</taxon>
        <taxon>Agaricomycetes</taxon>
        <taxon>Auriculariales</taxon>
        <taxon>Exidiaceae</taxon>
        <taxon>Exidia</taxon>
    </lineage>
</organism>
<dbReference type="InterPro" id="IPR051013">
    <property type="entry name" value="MBL_superfamily_lactonases"/>
</dbReference>
<name>A0A166AI27_EXIGL</name>
<feature type="region of interest" description="Disordered" evidence="6">
    <location>
        <begin position="1"/>
        <end position="25"/>
    </location>
</feature>
<evidence type="ECO:0000256" key="2">
    <source>
        <dbReference type="ARBA" id="ARBA00007749"/>
    </source>
</evidence>
<dbReference type="GO" id="GO:0016787">
    <property type="term" value="F:hydrolase activity"/>
    <property type="evidence" value="ECO:0007669"/>
    <property type="project" value="UniProtKB-KW"/>
</dbReference>
<dbReference type="InterPro" id="IPR036866">
    <property type="entry name" value="RibonucZ/Hydroxyglut_hydro"/>
</dbReference>
<evidence type="ECO:0000313" key="9">
    <source>
        <dbReference type="Proteomes" id="UP000077266"/>
    </source>
</evidence>
<dbReference type="Pfam" id="PF00753">
    <property type="entry name" value="Lactamase_B"/>
    <property type="match status" value="1"/>
</dbReference>
<keyword evidence="3" id="KW-0479">Metal-binding</keyword>
<feature type="compositionally biased region" description="Basic residues" evidence="6">
    <location>
        <begin position="1"/>
        <end position="12"/>
    </location>
</feature>
<dbReference type="InterPro" id="IPR001279">
    <property type="entry name" value="Metallo-B-lactamas"/>
</dbReference>
<sequence length="330" mass="36668">MPIHQRHGRTCRRGSPQNVTCTNASSDALFPTTTMPPLPLPAPTADQAHFTVSALEAGYIVLAEKLFVTNADPTIARRCPSLSFLLTHSRTGKRILFDLGIRKDHASSTGFPPATQAMVKQFYPMDVPRDVGDSLRSGGLELEEVDYVLISHLHFDHVGDPSVFPRATFLLGAGGCALLENGYPKDPTSNFDAHLLPEDPARTRWLDPTSDGWRPLGPFERALDFFDDGSLYIVDSQGHIPGHINALVRTEGGWVYLAGDTAHDIRLMTGEREVLYDAHYGCAHVDKDVAVDHIRRVRSLKTDYGVEYILAHAYKFEEMHKEGYFPGRLF</sequence>
<evidence type="ECO:0000256" key="3">
    <source>
        <dbReference type="ARBA" id="ARBA00022723"/>
    </source>
</evidence>
<dbReference type="Gene3D" id="3.60.15.10">
    <property type="entry name" value="Ribonuclease Z/Hydroxyacylglutathione hydrolase-like"/>
    <property type="match status" value="1"/>
</dbReference>